<dbReference type="RefSeq" id="WP_245856670.1">
    <property type="nucleotide sequence ID" value="NZ_CP022521.1"/>
</dbReference>
<dbReference type="EMBL" id="CP022521">
    <property type="protein sequence ID" value="ASO19619.1"/>
    <property type="molecule type" value="Genomic_DNA"/>
</dbReference>
<feature type="transmembrane region" description="Helical" evidence="8">
    <location>
        <begin position="287"/>
        <end position="305"/>
    </location>
</feature>
<dbReference type="SUPFAM" id="SSF52540">
    <property type="entry name" value="P-loop containing nucleoside triphosphate hydrolases"/>
    <property type="match status" value="1"/>
</dbReference>
<organism evidence="9 10">
    <name type="scientific">Actinoalloteichus hoggarensis</name>
    <dbReference type="NCBI Taxonomy" id="1470176"/>
    <lineage>
        <taxon>Bacteria</taxon>
        <taxon>Bacillati</taxon>
        <taxon>Actinomycetota</taxon>
        <taxon>Actinomycetes</taxon>
        <taxon>Pseudonocardiales</taxon>
        <taxon>Pseudonocardiaceae</taxon>
        <taxon>Actinoalloteichus</taxon>
    </lineage>
</organism>
<dbReference type="EC" id="3.6.3.44" evidence="9"/>
<keyword evidence="4 9" id="KW-0067">ATP-binding</keyword>
<dbReference type="PANTHER" id="PTHR43394:SF1">
    <property type="entry name" value="ATP-BINDING CASSETTE SUB-FAMILY B MEMBER 10, MITOCHONDRIAL"/>
    <property type="match status" value="1"/>
</dbReference>
<accession>A0A221W1J8</accession>
<dbReference type="InterPro" id="IPR036640">
    <property type="entry name" value="ABC1_TM_sf"/>
</dbReference>
<feature type="transmembrane region" description="Helical" evidence="8">
    <location>
        <begin position="33"/>
        <end position="54"/>
    </location>
</feature>
<keyword evidence="5 8" id="KW-1133">Transmembrane helix</keyword>
<dbReference type="AlphaFoldDB" id="A0A221W1J8"/>
<dbReference type="Gene3D" id="3.40.50.300">
    <property type="entry name" value="P-loop containing nucleotide triphosphate hydrolases"/>
    <property type="match status" value="1"/>
</dbReference>
<dbReference type="InterPro" id="IPR003593">
    <property type="entry name" value="AAA+_ATPase"/>
</dbReference>
<gene>
    <name evidence="9" type="primary">lmrA</name>
    <name evidence="9" type="ORF">AHOG_09875</name>
</gene>
<evidence type="ECO:0000256" key="5">
    <source>
        <dbReference type="ARBA" id="ARBA00022989"/>
    </source>
</evidence>
<dbReference type="InterPro" id="IPR039421">
    <property type="entry name" value="Type_1_exporter"/>
</dbReference>
<keyword evidence="3" id="KW-0547">Nucleotide-binding</keyword>
<dbReference type="GO" id="GO:0005524">
    <property type="term" value="F:ATP binding"/>
    <property type="evidence" value="ECO:0007669"/>
    <property type="project" value="UniProtKB-KW"/>
</dbReference>
<evidence type="ECO:0000256" key="7">
    <source>
        <dbReference type="SAM" id="MobiDB-lite"/>
    </source>
</evidence>
<dbReference type="Gene3D" id="1.20.1560.10">
    <property type="entry name" value="ABC transporter type 1, transmembrane domain"/>
    <property type="match status" value="1"/>
</dbReference>
<dbReference type="SUPFAM" id="SSF90123">
    <property type="entry name" value="ABC transporter transmembrane region"/>
    <property type="match status" value="1"/>
</dbReference>
<feature type="transmembrane region" description="Helical" evidence="8">
    <location>
        <begin position="146"/>
        <end position="166"/>
    </location>
</feature>
<dbReference type="GO" id="GO:0016887">
    <property type="term" value="F:ATP hydrolysis activity"/>
    <property type="evidence" value="ECO:0007669"/>
    <property type="project" value="InterPro"/>
</dbReference>
<dbReference type="PROSITE" id="PS00211">
    <property type="entry name" value="ABC_TRANSPORTER_1"/>
    <property type="match status" value="1"/>
</dbReference>
<protein>
    <submittedName>
        <fullName evidence="9">Multidrug resistance ABC transporter ATP-binding and permease protein</fullName>
        <ecNumber evidence="9">3.6.3.44</ecNumber>
    </submittedName>
</protein>
<reference evidence="9 10" key="1">
    <citation type="submission" date="2017-07" db="EMBL/GenBank/DDBJ databases">
        <title>Complete genome sequence of Actinoalloteichus hoggarensis DSM 45943, type strain of Actinoalloteichus hoggarensis.</title>
        <authorList>
            <person name="Ruckert C."/>
            <person name="Nouioui I."/>
            <person name="Willmese J."/>
            <person name="van Wezel G."/>
            <person name="Klenk H.-P."/>
            <person name="Kalinowski J."/>
            <person name="Zotchev S.B."/>
        </authorList>
    </citation>
    <scope>NUCLEOTIDE SEQUENCE [LARGE SCALE GENOMIC DNA]</scope>
    <source>
        <strain evidence="9 10">DSM 45943</strain>
    </source>
</reference>
<evidence type="ECO:0000256" key="3">
    <source>
        <dbReference type="ARBA" id="ARBA00022741"/>
    </source>
</evidence>
<proteinExistence type="predicted"/>
<dbReference type="InterPro" id="IPR017871">
    <property type="entry name" value="ABC_transporter-like_CS"/>
</dbReference>
<comment type="subcellular location">
    <subcellularLocation>
        <location evidence="1">Cell membrane</location>
        <topology evidence="1">Multi-pass membrane protein</topology>
    </subcellularLocation>
</comment>
<dbReference type="KEGG" id="ahg:AHOG_09875"/>
<dbReference type="Proteomes" id="UP000204221">
    <property type="component" value="Chromosome"/>
</dbReference>
<evidence type="ECO:0000256" key="6">
    <source>
        <dbReference type="ARBA" id="ARBA00023136"/>
    </source>
</evidence>
<evidence type="ECO:0000256" key="2">
    <source>
        <dbReference type="ARBA" id="ARBA00022692"/>
    </source>
</evidence>
<dbReference type="GO" id="GO:0005886">
    <property type="term" value="C:plasma membrane"/>
    <property type="evidence" value="ECO:0007669"/>
    <property type="project" value="UniProtKB-SubCell"/>
</dbReference>
<dbReference type="InterPro" id="IPR027417">
    <property type="entry name" value="P-loop_NTPase"/>
</dbReference>
<dbReference type="InterPro" id="IPR011527">
    <property type="entry name" value="ABC1_TM_dom"/>
</dbReference>
<feature type="region of interest" description="Disordered" evidence="7">
    <location>
        <begin position="333"/>
        <end position="382"/>
    </location>
</feature>
<dbReference type="SMART" id="SM00382">
    <property type="entry name" value="AAA"/>
    <property type="match status" value="1"/>
</dbReference>
<name>A0A221W1J8_9PSEU</name>
<dbReference type="GO" id="GO:0015421">
    <property type="term" value="F:ABC-type oligopeptide transporter activity"/>
    <property type="evidence" value="ECO:0007669"/>
    <property type="project" value="TreeGrafter"/>
</dbReference>
<dbReference type="Pfam" id="PF00005">
    <property type="entry name" value="ABC_tran"/>
    <property type="match status" value="1"/>
</dbReference>
<dbReference type="PANTHER" id="PTHR43394">
    <property type="entry name" value="ATP-DEPENDENT PERMEASE MDL1, MITOCHONDRIAL"/>
    <property type="match status" value="1"/>
</dbReference>
<feature type="region of interest" description="Disordered" evidence="7">
    <location>
        <begin position="630"/>
        <end position="687"/>
    </location>
</feature>
<feature type="transmembrane region" description="Helical" evidence="8">
    <location>
        <begin position="252"/>
        <end position="275"/>
    </location>
</feature>
<feature type="compositionally biased region" description="Basic and acidic residues" evidence="7">
    <location>
        <begin position="346"/>
        <end position="371"/>
    </location>
</feature>
<evidence type="ECO:0000313" key="9">
    <source>
        <dbReference type="EMBL" id="ASO19619.1"/>
    </source>
</evidence>
<dbReference type="PROSITE" id="PS50893">
    <property type="entry name" value="ABC_TRANSPORTER_2"/>
    <property type="match status" value="1"/>
</dbReference>
<dbReference type="InterPro" id="IPR003439">
    <property type="entry name" value="ABC_transporter-like_ATP-bd"/>
</dbReference>
<evidence type="ECO:0000256" key="1">
    <source>
        <dbReference type="ARBA" id="ARBA00004651"/>
    </source>
</evidence>
<feature type="transmembrane region" description="Helical" evidence="8">
    <location>
        <begin position="172"/>
        <end position="193"/>
    </location>
</feature>
<feature type="transmembrane region" description="Helical" evidence="8">
    <location>
        <begin position="74"/>
        <end position="101"/>
    </location>
</feature>
<evidence type="ECO:0000313" key="10">
    <source>
        <dbReference type="Proteomes" id="UP000204221"/>
    </source>
</evidence>
<feature type="compositionally biased region" description="Low complexity" evidence="7">
    <location>
        <begin position="630"/>
        <end position="654"/>
    </location>
</feature>
<dbReference type="Pfam" id="PF00664">
    <property type="entry name" value="ABC_membrane"/>
    <property type="match status" value="1"/>
</dbReference>
<keyword evidence="6 8" id="KW-0472">Membrane</keyword>
<evidence type="ECO:0000256" key="4">
    <source>
        <dbReference type="ARBA" id="ARBA00022840"/>
    </source>
</evidence>
<sequence length="687" mass="71965">MIDSKTVSSGRAERRGSGLRLLWSFARPHRRSLIGALLLSLVASGMDLATPMIIKRVLDSLSGEASLAGPVTLLLALLVAGIVANVWQSMLVGTVAERLVFDARRSLIRRYLRAALLPLTRRPVGELVTRVTSDTVLLREAASSSVIGIIDGTVVLVGTLVMLAILDLPLLAVAAGAITLVSLVFLALMPAIATEQQRAQESLGRLGSGIEGALRALRTIKAERAEERIGHRVIADGRRAARHGIAAVRREAVAMTIASAGIQLALIGVIGFGGWRVAAGQLDVSTLIAFFLYSVNLLGPVMGLAGEVTSVQSGIAAAARIREIEDLPAEAASAGSACAGGQGPGDRPRLDGRAGADEHGGPARRTDRRDPTPLMPTPSPPEACDDALIRLESVTASYEHGSEPAVREVSLSVPRRGHLAIVGPSGAGKTTVFSLLLRFLEPDSGHLTAAGRRYSELTPHEVRGRFAYVEQDTPVVPGTIRENLTLARSDATDDELRRVLGDVLLAEHVDSLAEGLDTPLSAAAISGGQRQRIALARALLRTPDVLLLDEATAQIDAVTESAITACLRTRAEVGAVVTIAHRLSTVLHADRIVVMEHGRIRATGTHASLLAADELYRELVHALHIAAEPAAEAPAARPSAATRSASRHTAAASIVSATVPVAADGSATHVRTPDDPTPHSAAEQGSS</sequence>
<keyword evidence="2 8" id="KW-0812">Transmembrane</keyword>
<keyword evidence="10" id="KW-1185">Reference proteome</keyword>
<keyword evidence="9" id="KW-0378">Hydrolase</keyword>
<dbReference type="CDD" id="cd18551">
    <property type="entry name" value="ABC_6TM_LmrA_like"/>
    <property type="match status" value="1"/>
</dbReference>
<evidence type="ECO:0000256" key="8">
    <source>
        <dbReference type="SAM" id="Phobius"/>
    </source>
</evidence>
<dbReference type="PROSITE" id="PS50929">
    <property type="entry name" value="ABC_TM1F"/>
    <property type="match status" value="1"/>
</dbReference>